<name>A0AAN9KW69_CANGL</name>
<keyword evidence="3" id="KW-1185">Reference proteome</keyword>
<dbReference type="GO" id="GO:0005739">
    <property type="term" value="C:mitochondrion"/>
    <property type="evidence" value="ECO:0007669"/>
    <property type="project" value="TreeGrafter"/>
</dbReference>
<protein>
    <recommendedName>
        <fullName evidence="4">Cysteine desulfurase</fullName>
    </recommendedName>
</protein>
<dbReference type="EMBL" id="JAYMYQ010000006">
    <property type="protein sequence ID" value="KAK7324131.1"/>
    <property type="molecule type" value="Genomic_DNA"/>
</dbReference>
<organism evidence="2 3">
    <name type="scientific">Canavalia gladiata</name>
    <name type="common">Sword bean</name>
    <name type="synonym">Dolichos gladiatus</name>
    <dbReference type="NCBI Taxonomy" id="3824"/>
    <lineage>
        <taxon>Eukaryota</taxon>
        <taxon>Viridiplantae</taxon>
        <taxon>Streptophyta</taxon>
        <taxon>Embryophyta</taxon>
        <taxon>Tracheophyta</taxon>
        <taxon>Spermatophyta</taxon>
        <taxon>Magnoliopsida</taxon>
        <taxon>eudicotyledons</taxon>
        <taxon>Gunneridae</taxon>
        <taxon>Pentapetalae</taxon>
        <taxon>rosids</taxon>
        <taxon>fabids</taxon>
        <taxon>Fabales</taxon>
        <taxon>Fabaceae</taxon>
        <taxon>Papilionoideae</taxon>
        <taxon>50 kb inversion clade</taxon>
        <taxon>NPAAA clade</taxon>
        <taxon>indigoferoid/millettioid clade</taxon>
        <taxon>Phaseoleae</taxon>
        <taxon>Canavalia</taxon>
    </lineage>
</organism>
<dbReference type="InterPro" id="IPR015424">
    <property type="entry name" value="PyrdxlP-dep_Trfase"/>
</dbReference>
<dbReference type="InterPro" id="IPR015422">
    <property type="entry name" value="PyrdxlP-dep_Trfase_small"/>
</dbReference>
<dbReference type="GO" id="GO:0016226">
    <property type="term" value="P:iron-sulfur cluster assembly"/>
    <property type="evidence" value="ECO:0007669"/>
    <property type="project" value="TreeGrafter"/>
</dbReference>
<proteinExistence type="predicted"/>
<evidence type="ECO:0000313" key="2">
    <source>
        <dbReference type="EMBL" id="KAK7324131.1"/>
    </source>
</evidence>
<dbReference type="Gene3D" id="3.90.1150.10">
    <property type="entry name" value="Aspartate Aminotransferase, domain 1"/>
    <property type="match status" value="1"/>
</dbReference>
<comment type="caution">
    <text evidence="2">The sequence shown here is derived from an EMBL/GenBank/DDBJ whole genome shotgun (WGS) entry which is preliminary data.</text>
</comment>
<dbReference type="GO" id="GO:0005829">
    <property type="term" value="C:cytosol"/>
    <property type="evidence" value="ECO:0007669"/>
    <property type="project" value="TreeGrafter"/>
</dbReference>
<evidence type="ECO:0000313" key="3">
    <source>
        <dbReference type="Proteomes" id="UP001367508"/>
    </source>
</evidence>
<gene>
    <name evidence="2" type="ORF">VNO77_27653</name>
</gene>
<sequence length="182" mass="20644">MVEKFMLWGNQDEWCENLKKTLHTSLYGSRMIKLELGSNARTKHVIGRNDGDHERGIQSGTIPTPLVMWMSVAYEVVLRKMKCDEKRISTLQERLFNVIRQNLDGVVVNRSLEKCYVRNLNLSSAYVKEESLLMGLKEVDVSSGSACTSANLVHFYVVKVLGVDENMDHTSLFCTINANISI</sequence>
<evidence type="ECO:0000256" key="1">
    <source>
        <dbReference type="ARBA" id="ARBA00001933"/>
    </source>
</evidence>
<dbReference type="GO" id="GO:0031071">
    <property type="term" value="F:cysteine desulfurase activity"/>
    <property type="evidence" value="ECO:0007669"/>
    <property type="project" value="TreeGrafter"/>
</dbReference>
<dbReference type="SUPFAM" id="SSF53383">
    <property type="entry name" value="PLP-dependent transferases"/>
    <property type="match status" value="1"/>
</dbReference>
<dbReference type="Proteomes" id="UP001367508">
    <property type="component" value="Unassembled WGS sequence"/>
</dbReference>
<reference evidence="2 3" key="1">
    <citation type="submission" date="2024-01" db="EMBL/GenBank/DDBJ databases">
        <title>The genomes of 5 underutilized Papilionoideae crops provide insights into root nodulation and disease resistanc.</title>
        <authorList>
            <person name="Jiang F."/>
        </authorList>
    </citation>
    <scope>NUCLEOTIDE SEQUENCE [LARGE SCALE GENOMIC DNA]</scope>
    <source>
        <strain evidence="2">LVBAO_FW01</strain>
        <tissue evidence="2">Leaves</tissue>
    </source>
</reference>
<dbReference type="PANTHER" id="PTHR11601:SF34">
    <property type="entry name" value="CYSTEINE DESULFURASE"/>
    <property type="match status" value="1"/>
</dbReference>
<comment type="cofactor">
    <cofactor evidence="1">
        <name>pyridoxal 5'-phosphate</name>
        <dbReference type="ChEBI" id="CHEBI:597326"/>
    </cofactor>
</comment>
<dbReference type="AlphaFoldDB" id="A0AAN9KW69"/>
<evidence type="ECO:0008006" key="4">
    <source>
        <dbReference type="Google" id="ProtNLM"/>
    </source>
</evidence>
<dbReference type="PANTHER" id="PTHR11601">
    <property type="entry name" value="CYSTEINE DESULFURYLASE FAMILY MEMBER"/>
    <property type="match status" value="1"/>
</dbReference>
<accession>A0AAN9KW69</accession>